<dbReference type="PROSITE" id="PS50064">
    <property type="entry name" value="ZF_PARP_2"/>
    <property type="match status" value="2"/>
</dbReference>
<keyword evidence="5" id="KW-0539">Nucleus</keyword>
<feature type="transmembrane region" description="Helical" evidence="6">
    <location>
        <begin position="169"/>
        <end position="189"/>
    </location>
</feature>
<evidence type="ECO:0000256" key="6">
    <source>
        <dbReference type="SAM" id="Phobius"/>
    </source>
</evidence>
<evidence type="ECO:0000256" key="3">
    <source>
        <dbReference type="ARBA" id="ARBA00022771"/>
    </source>
</evidence>
<dbReference type="GO" id="GO:0008270">
    <property type="term" value="F:zinc ion binding"/>
    <property type="evidence" value="ECO:0007669"/>
    <property type="project" value="UniProtKB-KW"/>
</dbReference>
<feature type="transmembrane region" description="Helical" evidence="6">
    <location>
        <begin position="137"/>
        <end position="157"/>
    </location>
</feature>
<feature type="domain" description="PARP-type" evidence="7">
    <location>
        <begin position="12"/>
        <end position="52"/>
    </location>
</feature>
<evidence type="ECO:0000256" key="2">
    <source>
        <dbReference type="ARBA" id="ARBA00022723"/>
    </source>
</evidence>
<name>A0A7R9IGI4_9NEOP</name>
<dbReference type="SUPFAM" id="SSF57716">
    <property type="entry name" value="Glucocorticoid receptor-like (DNA-binding domain)"/>
    <property type="match status" value="1"/>
</dbReference>
<keyword evidence="2" id="KW-0479">Metal-binding</keyword>
<feature type="transmembrane region" description="Helical" evidence="6">
    <location>
        <begin position="105"/>
        <end position="125"/>
    </location>
</feature>
<feature type="domain" description="PARP-type" evidence="7">
    <location>
        <begin position="229"/>
        <end position="273"/>
    </location>
</feature>
<keyword evidence="6" id="KW-0812">Transmembrane</keyword>
<sequence length="307" mass="35369">MVSFQGKGRSGWYHWSCFFAEHCPASVDDIRDFEVLSWADRRRIRERIEFLVDCANADTGICHLCQDRIPEVSQCDAEMSSPASLQANTPPVLDTDIVMYMQSCVYIYMSADIVMYMQGCVYIYMSADIVMYMQGCVYIYMSADIVMYMQSCVYIYMSADIVMYMQSCVYIYKSADIVMYMQGCVYIYMSADIFMYMQSCVYSYMSADIVMYMQSCRAVRISKKGLGQFHLECFSNERALFDYQLSSGDMLQGYTQLEAQEQLAVQRALPLVAVLELGPRSETNWIQLPDTTEVTEIHLHFKNTTLG</sequence>
<keyword evidence="3" id="KW-0863">Zinc-finger</keyword>
<keyword evidence="6" id="KW-0472">Membrane</keyword>
<dbReference type="GO" id="GO:0005634">
    <property type="term" value="C:nucleus"/>
    <property type="evidence" value="ECO:0007669"/>
    <property type="project" value="UniProtKB-SubCell"/>
</dbReference>
<comment type="subcellular location">
    <subcellularLocation>
        <location evidence="1">Nucleus</location>
    </subcellularLocation>
</comment>
<dbReference type="InterPro" id="IPR036957">
    <property type="entry name" value="Znf_PARP_sf"/>
</dbReference>
<evidence type="ECO:0000259" key="7">
    <source>
        <dbReference type="PROSITE" id="PS50064"/>
    </source>
</evidence>
<dbReference type="Gene3D" id="3.30.1740.10">
    <property type="entry name" value="Zinc finger, PARP-type"/>
    <property type="match status" value="1"/>
</dbReference>
<proteinExistence type="predicted"/>
<dbReference type="InterPro" id="IPR001510">
    <property type="entry name" value="Znf_PARP"/>
</dbReference>
<keyword evidence="4" id="KW-0862">Zinc</keyword>
<accession>A0A7R9IGI4</accession>
<evidence type="ECO:0000256" key="1">
    <source>
        <dbReference type="ARBA" id="ARBA00004123"/>
    </source>
</evidence>
<dbReference type="AlphaFoldDB" id="A0A7R9IGI4"/>
<protein>
    <recommendedName>
        <fullName evidence="7">PARP-type domain-containing protein</fullName>
    </recommendedName>
</protein>
<dbReference type="EMBL" id="OE001962">
    <property type="protein sequence ID" value="CAD7457876.1"/>
    <property type="molecule type" value="Genomic_DNA"/>
</dbReference>
<keyword evidence="6" id="KW-1133">Transmembrane helix</keyword>
<evidence type="ECO:0000256" key="5">
    <source>
        <dbReference type="ARBA" id="ARBA00023242"/>
    </source>
</evidence>
<dbReference type="GO" id="GO:0003677">
    <property type="term" value="F:DNA binding"/>
    <property type="evidence" value="ECO:0007669"/>
    <property type="project" value="InterPro"/>
</dbReference>
<gene>
    <name evidence="8" type="ORF">TTEB3V08_LOCUS5866</name>
</gene>
<reference evidence="8" key="1">
    <citation type="submission" date="2020-11" db="EMBL/GenBank/DDBJ databases">
        <authorList>
            <person name="Tran Van P."/>
        </authorList>
    </citation>
    <scope>NUCLEOTIDE SEQUENCE</scope>
</reference>
<evidence type="ECO:0000313" key="8">
    <source>
        <dbReference type="EMBL" id="CAD7457876.1"/>
    </source>
</evidence>
<organism evidence="8">
    <name type="scientific">Timema tahoe</name>
    <dbReference type="NCBI Taxonomy" id="61484"/>
    <lineage>
        <taxon>Eukaryota</taxon>
        <taxon>Metazoa</taxon>
        <taxon>Ecdysozoa</taxon>
        <taxon>Arthropoda</taxon>
        <taxon>Hexapoda</taxon>
        <taxon>Insecta</taxon>
        <taxon>Pterygota</taxon>
        <taxon>Neoptera</taxon>
        <taxon>Polyneoptera</taxon>
        <taxon>Phasmatodea</taxon>
        <taxon>Timematodea</taxon>
        <taxon>Timematoidea</taxon>
        <taxon>Timematidae</taxon>
        <taxon>Timema</taxon>
    </lineage>
</organism>
<evidence type="ECO:0000256" key="4">
    <source>
        <dbReference type="ARBA" id="ARBA00022833"/>
    </source>
</evidence>